<dbReference type="Proteomes" id="UP000680206">
    <property type="component" value="Unassembled WGS sequence"/>
</dbReference>
<gene>
    <name evidence="2" type="ORF">J4709_38460</name>
</gene>
<dbReference type="EMBL" id="JAGEPF010000028">
    <property type="protein sequence ID" value="MBO2463469.1"/>
    <property type="molecule type" value="Genomic_DNA"/>
</dbReference>
<dbReference type="RefSeq" id="WP_208248783.1">
    <property type="nucleotide sequence ID" value="NZ_JAGEPF010000028.1"/>
</dbReference>
<name>A0ABS3S390_9ACTN</name>
<keyword evidence="3" id="KW-1185">Reference proteome</keyword>
<accession>A0ABS3S390</accession>
<organism evidence="2 3">
    <name type="scientific">Actinomadura violacea</name>
    <dbReference type="NCBI Taxonomy" id="2819934"/>
    <lineage>
        <taxon>Bacteria</taxon>
        <taxon>Bacillati</taxon>
        <taxon>Actinomycetota</taxon>
        <taxon>Actinomycetes</taxon>
        <taxon>Streptosporangiales</taxon>
        <taxon>Thermomonosporaceae</taxon>
        <taxon>Actinomadura</taxon>
    </lineage>
</organism>
<evidence type="ECO:0000259" key="1">
    <source>
        <dbReference type="Pfam" id="PF14062"/>
    </source>
</evidence>
<evidence type="ECO:0000313" key="3">
    <source>
        <dbReference type="Proteomes" id="UP000680206"/>
    </source>
</evidence>
<reference evidence="2 3" key="1">
    <citation type="submission" date="2021-03" db="EMBL/GenBank/DDBJ databases">
        <title>Actinomadura violae sp. nov., isolated from lichen in Thailand.</title>
        <authorList>
            <person name="Kanchanasin P."/>
            <person name="Saeng-In P."/>
            <person name="Phongsopitanun W."/>
            <person name="Yuki M."/>
            <person name="Kudo T."/>
            <person name="Ohkuma M."/>
            <person name="Tanasupawat S."/>
        </authorList>
    </citation>
    <scope>NUCLEOTIDE SEQUENCE [LARGE SCALE GENOMIC DNA]</scope>
    <source>
        <strain evidence="2 3">LCR2-06</strain>
    </source>
</reference>
<evidence type="ECO:0000313" key="2">
    <source>
        <dbReference type="EMBL" id="MBO2463469.1"/>
    </source>
</evidence>
<sequence length="239" mass="26296">MFDDSPASEPVLWVTDDLLDVEEAGLLWAGLLRRHGQTGQWPLLLGARDRSGRPWHTGELNNPLAQGSAEAVDVEAYLAEEWTEAFNDAEPSPFEAWPGPAPAGEPGPDPDQWAIELASSPSGIADMLTWLDHGPYLGLVHARDGAEAVLASGWPADVIHEGLSAVLRTWQERYGVRVCSLGGAALNVTVAWPPRTLEHARRVAAEHHAFCPDLRQAFFDFEEYAESIVNAPVWSFWWD</sequence>
<feature type="domain" description="DUF4253" evidence="1">
    <location>
        <begin position="137"/>
        <end position="239"/>
    </location>
</feature>
<dbReference type="InterPro" id="IPR025349">
    <property type="entry name" value="DUF4253"/>
</dbReference>
<dbReference type="Pfam" id="PF14062">
    <property type="entry name" value="DUF4253"/>
    <property type="match status" value="1"/>
</dbReference>
<proteinExistence type="predicted"/>
<comment type="caution">
    <text evidence="2">The sequence shown here is derived from an EMBL/GenBank/DDBJ whole genome shotgun (WGS) entry which is preliminary data.</text>
</comment>
<protein>
    <submittedName>
        <fullName evidence="2">DUF4253 domain-containing protein</fullName>
    </submittedName>
</protein>